<keyword evidence="2" id="KW-1133">Transmembrane helix</keyword>
<reference evidence="3 4" key="1">
    <citation type="submission" date="2014-02" db="EMBL/GenBank/DDBJ databases">
        <title>Transposable element dynamics among asymbiotic and ectomycorrhizal Amanita fungi.</title>
        <authorList>
            <consortium name="DOE Joint Genome Institute"/>
            <person name="Hess J."/>
            <person name="Skrede I."/>
            <person name="Wolfe B."/>
            <person name="LaButti K."/>
            <person name="Ohm R.A."/>
            <person name="Grigoriev I.V."/>
            <person name="Pringle A."/>
        </authorList>
    </citation>
    <scope>NUCLEOTIDE SEQUENCE [LARGE SCALE GENOMIC DNA]</scope>
    <source>
        <strain evidence="3 4">SKay4041</strain>
    </source>
</reference>
<organism evidence="3 4">
    <name type="scientific">Amanita thiersii Skay4041</name>
    <dbReference type="NCBI Taxonomy" id="703135"/>
    <lineage>
        <taxon>Eukaryota</taxon>
        <taxon>Fungi</taxon>
        <taxon>Dikarya</taxon>
        <taxon>Basidiomycota</taxon>
        <taxon>Agaricomycotina</taxon>
        <taxon>Agaricomycetes</taxon>
        <taxon>Agaricomycetidae</taxon>
        <taxon>Agaricales</taxon>
        <taxon>Pluteineae</taxon>
        <taxon>Amanitaceae</taxon>
        <taxon>Amanita</taxon>
    </lineage>
</organism>
<evidence type="ECO:0000256" key="2">
    <source>
        <dbReference type="SAM" id="Phobius"/>
    </source>
</evidence>
<keyword evidence="2" id="KW-0812">Transmembrane</keyword>
<accession>A0A2A9NBX3</accession>
<dbReference type="OrthoDB" id="3071114at2759"/>
<evidence type="ECO:0000313" key="3">
    <source>
        <dbReference type="EMBL" id="PFH45266.1"/>
    </source>
</evidence>
<sequence length="403" mass="43826">MARKVVDLRVVIGYEFIDREVQAKEWSAETRQRGGGVYRTLHALLYSRSQCGKCIFVCRLPFQPCLSLRMALDAGDEHDTNTHTTIIIVVSVVGSIVGLAVLAAIFFPCIARRYHRKLLQDADQRAIPNGSNKGAGSQGWVPGHEYRASDSHVPFLDAEMQPPLPSADVTAYKHHYRRVSGNVPVAPLGYVSLTNMAAADEEFNPYASDLERNHFGDPARPYHIVFPPTSPPVSVRTYTAAHSRDYSDASTIEYKPLTPKPVAKQDTVLQNFNPVYQHGPATKSTLSTIGSTSIYSQGSAVSLDQMVARPTSTSPPPPVPPLPPLIPYNAGTKDTDISGPGVERSDTVKVASLLHQRARMHDQRMAGPKGKAISRSSTGVSHIERAGSIKPYVSPHTGASEPS</sequence>
<name>A0A2A9NBX3_9AGAR</name>
<feature type="transmembrane region" description="Helical" evidence="2">
    <location>
        <begin position="86"/>
        <end position="110"/>
    </location>
</feature>
<dbReference type="Proteomes" id="UP000242287">
    <property type="component" value="Unassembled WGS sequence"/>
</dbReference>
<gene>
    <name evidence="3" type="ORF">AMATHDRAFT_71903</name>
</gene>
<protein>
    <submittedName>
        <fullName evidence="3">Uncharacterized protein</fullName>
    </submittedName>
</protein>
<dbReference type="AlphaFoldDB" id="A0A2A9NBX3"/>
<dbReference type="EMBL" id="KZ302459">
    <property type="protein sequence ID" value="PFH45266.1"/>
    <property type="molecule type" value="Genomic_DNA"/>
</dbReference>
<feature type="region of interest" description="Disordered" evidence="1">
    <location>
        <begin position="358"/>
        <end position="403"/>
    </location>
</feature>
<keyword evidence="4" id="KW-1185">Reference proteome</keyword>
<keyword evidence="2" id="KW-0472">Membrane</keyword>
<evidence type="ECO:0000313" key="4">
    <source>
        <dbReference type="Proteomes" id="UP000242287"/>
    </source>
</evidence>
<evidence type="ECO:0000256" key="1">
    <source>
        <dbReference type="SAM" id="MobiDB-lite"/>
    </source>
</evidence>
<proteinExistence type="predicted"/>